<dbReference type="EMBL" id="JABFDN010000014">
    <property type="protein sequence ID" value="NPU69080.1"/>
    <property type="molecule type" value="Genomic_DNA"/>
</dbReference>
<organism evidence="1 2">
    <name type="scientific">Bradyrhizobium aeschynomenes</name>
    <dbReference type="NCBI Taxonomy" id="2734909"/>
    <lineage>
        <taxon>Bacteria</taxon>
        <taxon>Pseudomonadati</taxon>
        <taxon>Pseudomonadota</taxon>
        <taxon>Alphaproteobacteria</taxon>
        <taxon>Hyphomicrobiales</taxon>
        <taxon>Nitrobacteraceae</taxon>
        <taxon>Bradyrhizobium</taxon>
    </lineage>
</organism>
<name>A0ABX2CNU2_9BRAD</name>
<reference evidence="1" key="1">
    <citation type="submission" date="2020-05" db="EMBL/GenBank/DDBJ databases">
        <title>Nod-independent and nitrogen-fixing Bradyrhizobium aeschynomene sp. nov. isolated from nodules of Aeschynomene indica.</title>
        <authorList>
            <person name="Zhang Z."/>
        </authorList>
    </citation>
    <scope>NUCLEOTIDE SEQUENCE</scope>
    <source>
        <strain evidence="1">83012</strain>
    </source>
</reference>
<accession>A0ABX2CNU2</accession>
<keyword evidence="2" id="KW-1185">Reference proteome</keyword>
<dbReference type="RefSeq" id="WP_172114132.1">
    <property type="nucleotide sequence ID" value="NZ_JABFDN010000014.1"/>
</dbReference>
<sequence length="51" mass="5301">MTVLLSPLCCLRSQPGALAQYATAIDVITTASARWIAAVKPATTAEGGVRR</sequence>
<gene>
    <name evidence="1" type="ORF">HL667_29035</name>
</gene>
<evidence type="ECO:0000313" key="2">
    <source>
        <dbReference type="Proteomes" id="UP000886476"/>
    </source>
</evidence>
<comment type="caution">
    <text evidence="1">The sequence shown here is derived from an EMBL/GenBank/DDBJ whole genome shotgun (WGS) entry which is preliminary data.</text>
</comment>
<dbReference type="Proteomes" id="UP000886476">
    <property type="component" value="Unassembled WGS sequence"/>
</dbReference>
<protein>
    <submittedName>
        <fullName evidence="1">Uncharacterized protein</fullName>
    </submittedName>
</protein>
<evidence type="ECO:0000313" key="1">
    <source>
        <dbReference type="EMBL" id="NPU69080.1"/>
    </source>
</evidence>
<proteinExistence type="predicted"/>